<dbReference type="AlphaFoldDB" id="A0AAD6S1S1"/>
<name>A0AAD6S1S1_9AGAR</name>
<accession>A0AAD6S1S1</accession>
<proteinExistence type="predicted"/>
<protein>
    <submittedName>
        <fullName evidence="2">Uncharacterized protein</fullName>
    </submittedName>
</protein>
<feature type="region of interest" description="Disordered" evidence="1">
    <location>
        <begin position="485"/>
        <end position="557"/>
    </location>
</feature>
<evidence type="ECO:0000313" key="2">
    <source>
        <dbReference type="EMBL" id="KAJ7018310.1"/>
    </source>
</evidence>
<reference evidence="2" key="1">
    <citation type="submission" date="2023-03" db="EMBL/GenBank/DDBJ databases">
        <title>Massive genome expansion in bonnet fungi (Mycena s.s.) driven by repeated elements and novel gene families across ecological guilds.</title>
        <authorList>
            <consortium name="Lawrence Berkeley National Laboratory"/>
            <person name="Harder C.B."/>
            <person name="Miyauchi S."/>
            <person name="Viragh M."/>
            <person name="Kuo A."/>
            <person name="Thoen E."/>
            <person name="Andreopoulos B."/>
            <person name="Lu D."/>
            <person name="Skrede I."/>
            <person name="Drula E."/>
            <person name="Henrissat B."/>
            <person name="Morin E."/>
            <person name="Kohler A."/>
            <person name="Barry K."/>
            <person name="LaButti K."/>
            <person name="Morin E."/>
            <person name="Salamov A."/>
            <person name="Lipzen A."/>
            <person name="Mereny Z."/>
            <person name="Hegedus B."/>
            <person name="Baldrian P."/>
            <person name="Stursova M."/>
            <person name="Weitz H."/>
            <person name="Taylor A."/>
            <person name="Grigoriev I.V."/>
            <person name="Nagy L.G."/>
            <person name="Martin F."/>
            <person name="Kauserud H."/>
        </authorList>
    </citation>
    <scope>NUCLEOTIDE SEQUENCE</scope>
    <source>
        <strain evidence="2">CBHHK200</strain>
    </source>
</reference>
<dbReference type="EMBL" id="JARJCM010000345">
    <property type="protein sequence ID" value="KAJ7018310.1"/>
    <property type="molecule type" value="Genomic_DNA"/>
</dbReference>
<keyword evidence="3" id="KW-1185">Reference proteome</keyword>
<sequence>MAKKKSSGGAPKKRGHHSEIVGRRTEHLGAELDRYCTASATGTTRAWYPQFFKRYWDLFPWNIPFNEDPTDEAVAATPDEKTLTTEQKAEKKKIVEETEAKIKRWLNYQRAHSGSGVNPWSRWLAAELRAPEDERRPRRLLDYQVYMQDEEKNKAINAALAERFPDKVGATDSIKWRAALARELLAAESEEVQDEYRRRGEEEFEEAMEEFTKTESKGAKAEEFDEDARAEARARLVATVKPLLLSIRKLTGYHVTMLVGGVINGKVQVRSVHGGTLDGKNEEGPDGVDFTRWDPEGYKPVMRQFMRYIAAASGIVQNAPEGAAGESASGPSTSAAAAGAIPPAAPLAPPPPSSHPPAMPPAPAPPLFQPAATPPLLRADSATPPPCSELLKDPAAGSAPAASIAADAPAPAAEEEDGEIDVDGWGRRQLLELTPGTRRLRVAQLEHMSVYDRTREENMARNKEILASCSITDEVAALMRDVRRDMKRKGEGEGGSATKRARTGGADGGAEYEDDDGSGSDDDVEREGTPIPRVQPKRKGGGARTAKGGQTAVGDGNVPKWASDAHAALLAGGGGDLWVRIVNLWWDYETKAKYVGPARGKGTGKRPKEVSAWIGRARSGGPVPAIIDVSSFASRWWTWWEEINPAWRGRTGTVAKRLVKEGDGDWASVASSGPNGMLNIVICLKWWHDALRGDAGGMAGWNEAVEDVAWALERICGSQGGGEEGTEV</sequence>
<organism evidence="2 3">
    <name type="scientific">Mycena alexandri</name>
    <dbReference type="NCBI Taxonomy" id="1745969"/>
    <lineage>
        <taxon>Eukaryota</taxon>
        <taxon>Fungi</taxon>
        <taxon>Dikarya</taxon>
        <taxon>Basidiomycota</taxon>
        <taxon>Agaricomycotina</taxon>
        <taxon>Agaricomycetes</taxon>
        <taxon>Agaricomycetidae</taxon>
        <taxon>Agaricales</taxon>
        <taxon>Marasmiineae</taxon>
        <taxon>Mycenaceae</taxon>
        <taxon>Mycena</taxon>
    </lineage>
</organism>
<evidence type="ECO:0000256" key="1">
    <source>
        <dbReference type="SAM" id="MobiDB-lite"/>
    </source>
</evidence>
<feature type="region of interest" description="Disordered" evidence="1">
    <location>
        <begin position="321"/>
        <end position="418"/>
    </location>
</feature>
<feature type="compositionally biased region" description="Pro residues" evidence="1">
    <location>
        <begin position="343"/>
        <end position="368"/>
    </location>
</feature>
<evidence type="ECO:0000313" key="3">
    <source>
        <dbReference type="Proteomes" id="UP001218188"/>
    </source>
</evidence>
<comment type="caution">
    <text evidence="2">The sequence shown here is derived from an EMBL/GenBank/DDBJ whole genome shotgun (WGS) entry which is preliminary data.</text>
</comment>
<dbReference type="Proteomes" id="UP001218188">
    <property type="component" value="Unassembled WGS sequence"/>
</dbReference>
<feature type="compositionally biased region" description="Acidic residues" evidence="1">
    <location>
        <begin position="510"/>
        <end position="525"/>
    </location>
</feature>
<gene>
    <name evidence="2" type="ORF">C8F04DRAFT_1199093</name>
</gene>
<feature type="region of interest" description="Disordered" evidence="1">
    <location>
        <begin position="1"/>
        <end position="24"/>
    </location>
</feature>
<feature type="compositionally biased region" description="Basic residues" evidence="1">
    <location>
        <begin position="1"/>
        <end position="16"/>
    </location>
</feature>
<feature type="compositionally biased region" description="Low complexity" evidence="1">
    <location>
        <begin position="393"/>
        <end position="412"/>
    </location>
</feature>
<feature type="compositionally biased region" description="Low complexity" evidence="1">
    <location>
        <begin position="321"/>
        <end position="342"/>
    </location>
</feature>